<dbReference type="AlphaFoldDB" id="A0A8S0RLN2"/>
<accession>A0A8S0RLN2</accession>
<keyword evidence="2" id="KW-1185">Reference proteome</keyword>
<gene>
    <name evidence="1" type="ORF">OLEA9_A111346</name>
</gene>
<reference evidence="1 2" key="1">
    <citation type="submission" date="2019-12" db="EMBL/GenBank/DDBJ databases">
        <authorList>
            <person name="Alioto T."/>
            <person name="Alioto T."/>
            <person name="Gomez Garrido J."/>
        </authorList>
    </citation>
    <scope>NUCLEOTIDE SEQUENCE [LARGE SCALE GENOMIC DNA]</scope>
</reference>
<proteinExistence type="predicted"/>
<dbReference type="EMBL" id="CACTIH010003648">
    <property type="protein sequence ID" value="CAA2980506.1"/>
    <property type="molecule type" value="Genomic_DNA"/>
</dbReference>
<dbReference type="Gramene" id="OE9A111346T1">
    <property type="protein sequence ID" value="OE9A111346C1"/>
    <property type="gene ID" value="OE9A111346"/>
</dbReference>
<evidence type="ECO:0000313" key="2">
    <source>
        <dbReference type="Proteomes" id="UP000594638"/>
    </source>
</evidence>
<dbReference type="Proteomes" id="UP000594638">
    <property type="component" value="Unassembled WGS sequence"/>
</dbReference>
<organism evidence="1 2">
    <name type="scientific">Olea europaea subsp. europaea</name>
    <dbReference type="NCBI Taxonomy" id="158383"/>
    <lineage>
        <taxon>Eukaryota</taxon>
        <taxon>Viridiplantae</taxon>
        <taxon>Streptophyta</taxon>
        <taxon>Embryophyta</taxon>
        <taxon>Tracheophyta</taxon>
        <taxon>Spermatophyta</taxon>
        <taxon>Magnoliopsida</taxon>
        <taxon>eudicotyledons</taxon>
        <taxon>Gunneridae</taxon>
        <taxon>Pentapetalae</taxon>
        <taxon>asterids</taxon>
        <taxon>lamiids</taxon>
        <taxon>Lamiales</taxon>
        <taxon>Oleaceae</taxon>
        <taxon>Oleeae</taxon>
        <taxon>Olea</taxon>
    </lineage>
</organism>
<sequence>MRMRGEIRTDLIDIKSNMHLMSETVTTLVASSMNKFKEKSEGNIARHGETADKPPSFDLGVGSTQPDLSKAVKSKDVEAHVDMIISDVLEETESAEQEIITNKNLIFLHDYRNKTATHIVHISGLPIKRASRPAKALQSPYVVVEGKQTKPSGDVVLLQNYTQHVDDADVADFQNWFQRGYKPHNKKKFSDKDDHACPQFVVGQFPVGCKSW</sequence>
<protein>
    <submittedName>
        <fullName evidence="1">Uncharacterized protein</fullName>
    </submittedName>
</protein>
<evidence type="ECO:0000313" key="1">
    <source>
        <dbReference type="EMBL" id="CAA2980506.1"/>
    </source>
</evidence>
<comment type="caution">
    <text evidence="1">The sequence shown here is derived from an EMBL/GenBank/DDBJ whole genome shotgun (WGS) entry which is preliminary data.</text>
</comment>
<name>A0A8S0RLN2_OLEEU</name>